<gene>
    <name evidence="2" type="ORF">SAMN04488557_0746</name>
</gene>
<proteinExistence type="predicted"/>
<dbReference type="Proteomes" id="UP000199423">
    <property type="component" value="Unassembled WGS sequence"/>
</dbReference>
<accession>A0A1I7MYA6</accession>
<dbReference type="EMBL" id="FPCH01000001">
    <property type="protein sequence ID" value="SFV27380.1"/>
    <property type="molecule type" value="Genomic_DNA"/>
</dbReference>
<keyword evidence="1" id="KW-0812">Transmembrane</keyword>
<sequence length="91" mass="10094">MRGLLFVLRWGNDLMDTIGRERERSRKFVQVVFAVLALLSLVSALAVSTRGTDLGLPEASTYPIALAFLIVGAVDTALLFAWERISQRTEL</sequence>
<evidence type="ECO:0000256" key="1">
    <source>
        <dbReference type="SAM" id="Phobius"/>
    </source>
</evidence>
<dbReference type="STRING" id="51670.SAMN04488557_0746"/>
<feature type="transmembrane region" description="Helical" evidence="1">
    <location>
        <begin position="28"/>
        <end position="48"/>
    </location>
</feature>
<keyword evidence="1" id="KW-0472">Membrane</keyword>
<evidence type="ECO:0000313" key="2">
    <source>
        <dbReference type="EMBL" id="SFV27380.1"/>
    </source>
</evidence>
<dbReference type="AlphaFoldDB" id="A0A1I7MYA6"/>
<evidence type="ECO:0000313" key="3">
    <source>
        <dbReference type="Proteomes" id="UP000199423"/>
    </source>
</evidence>
<keyword evidence="3" id="KW-1185">Reference proteome</keyword>
<organism evidence="2 3">
    <name type="scientific">Hyphomicrobium facile</name>
    <dbReference type="NCBI Taxonomy" id="51670"/>
    <lineage>
        <taxon>Bacteria</taxon>
        <taxon>Pseudomonadati</taxon>
        <taxon>Pseudomonadota</taxon>
        <taxon>Alphaproteobacteria</taxon>
        <taxon>Hyphomicrobiales</taxon>
        <taxon>Hyphomicrobiaceae</taxon>
        <taxon>Hyphomicrobium</taxon>
    </lineage>
</organism>
<keyword evidence="1" id="KW-1133">Transmembrane helix</keyword>
<protein>
    <submittedName>
        <fullName evidence="2">Uncharacterized protein</fullName>
    </submittedName>
</protein>
<reference evidence="3" key="1">
    <citation type="submission" date="2016-10" db="EMBL/GenBank/DDBJ databases">
        <authorList>
            <person name="Varghese N."/>
            <person name="Submissions S."/>
        </authorList>
    </citation>
    <scope>NUCLEOTIDE SEQUENCE [LARGE SCALE GENOMIC DNA]</scope>
    <source>
        <strain evidence="3">DSM 1565</strain>
    </source>
</reference>
<feature type="transmembrane region" description="Helical" evidence="1">
    <location>
        <begin position="60"/>
        <end position="82"/>
    </location>
</feature>
<name>A0A1I7MYA6_9HYPH</name>